<sequence length="150" mass="17292">MHCHPRHQTCRLCLHQHRRICKSLHYYRNSVLLNNSAHSVRIICERIKCLDGRNFSLRRGAFLQKLEKRRNSPFLNNNVFVSLIISGKGSEFVGPFDTIGQLTHLNRGNGRPNPSNNGVIARNWGKRKHDTATIAFENSEKPFHIPNRSV</sequence>
<evidence type="ECO:0000313" key="2">
    <source>
        <dbReference type="Proteomes" id="UP000029981"/>
    </source>
</evidence>
<reference evidence="1 2" key="1">
    <citation type="journal article" date="2009" name="Nat. Genet.">
        <title>The genome of the cucumber, Cucumis sativus L.</title>
        <authorList>
            <person name="Huang S."/>
            <person name="Li R."/>
            <person name="Zhang Z."/>
            <person name="Li L."/>
            <person name="Gu X."/>
            <person name="Fan W."/>
            <person name="Lucas W.J."/>
            <person name="Wang X."/>
            <person name="Xie B."/>
            <person name="Ni P."/>
            <person name="Ren Y."/>
            <person name="Zhu H."/>
            <person name="Li J."/>
            <person name="Lin K."/>
            <person name="Jin W."/>
            <person name="Fei Z."/>
            <person name="Li G."/>
            <person name="Staub J."/>
            <person name="Kilian A."/>
            <person name="van der Vossen E.A."/>
            <person name="Wu Y."/>
            <person name="Guo J."/>
            <person name="He J."/>
            <person name="Jia Z."/>
            <person name="Ren Y."/>
            <person name="Tian G."/>
            <person name="Lu Y."/>
            <person name="Ruan J."/>
            <person name="Qian W."/>
            <person name="Wang M."/>
            <person name="Huang Q."/>
            <person name="Li B."/>
            <person name="Xuan Z."/>
            <person name="Cao J."/>
            <person name="Asan"/>
            <person name="Wu Z."/>
            <person name="Zhang J."/>
            <person name="Cai Q."/>
            <person name="Bai Y."/>
            <person name="Zhao B."/>
            <person name="Han Y."/>
            <person name="Li Y."/>
            <person name="Li X."/>
            <person name="Wang S."/>
            <person name="Shi Q."/>
            <person name="Liu S."/>
            <person name="Cho W.K."/>
            <person name="Kim J.Y."/>
            <person name="Xu Y."/>
            <person name="Heller-Uszynska K."/>
            <person name="Miao H."/>
            <person name="Cheng Z."/>
            <person name="Zhang S."/>
            <person name="Wu J."/>
            <person name="Yang Y."/>
            <person name="Kang H."/>
            <person name="Li M."/>
            <person name="Liang H."/>
            <person name="Ren X."/>
            <person name="Shi Z."/>
            <person name="Wen M."/>
            <person name="Jian M."/>
            <person name="Yang H."/>
            <person name="Zhang G."/>
            <person name="Yang Z."/>
            <person name="Chen R."/>
            <person name="Liu S."/>
            <person name="Li J."/>
            <person name="Ma L."/>
            <person name="Liu H."/>
            <person name="Zhou Y."/>
            <person name="Zhao J."/>
            <person name="Fang X."/>
            <person name="Li G."/>
            <person name="Fang L."/>
            <person name="Li Y."/>
            <person name="Liu D."/>
            <person name="Zheng H."/>
            <person name="Zhang Y."/>
            <person name="Qin N."/>
            <person name="Li Z."/>
            <person name="Yang G."/>
            <person name="Yang S."/>
            <person name="Bolund L."/>
            <person name="Kristiansen K."/>
            <person name="Zheng H."/>
            <person name="Li S."/>
            <person name="Zhang X."/>
            <person name="Yang H."/>
            <person name="Wang J."/>
            <person name="Sun R."/>
            <person name="Zhang B."/>
            <person name="Jiang S."/>
            <person name="Wang J."/>
            <person name="Du Y."/>
            <person name="Li S."/>
        </authorList>
    </citation>
    <scope>NUCLEOTIDE SEQUENCE [LARGE SCALE GENOMIC DNA]</scope>
    <source>
        <strain evidence="2">cv. 9930</strain>
    </source>
</reference>
<keyword evidence="2" id="KW-1185">Reference proteome</keyword>
<name>A0A0A0LQP0_CUCSA</name>
<reference evidence="1 2" key="4">
    <citation type="journal article" date="2011" name="BMC Genomics">
        <title>RNA-Seq improves annotation of protein-coding genes in the cucumber genome.</title>
        <authorList>
            <person name="Li Z."/>
            <person name="Zhang Z."/>
            <person name="Yan P."/>
            <person name="Huang S."/>
            <person name="Fei Z."/>
            <person name="Lin K."/>
        </authorList>
    </citation>
    <scope>NUCLEOTIDE SEQUENCE [LARGE SCALE GENOMIC DNA]</scope>
    <source>
        <strain evidence="2">cv. 9930</strain>
    </source>
</reference>
<gene>
    <name evidence="1" type="ORF">Csa_2G349065</name>
</gene>
<organism evidence="1 2">
    <name type="scientific">Cucumis sativus</name>
    <name type="common">Cucumber</name>
    <dbReference type="NCBI Taxonomy" id="3659"/>
    <lineage>
        <taxon>Eukaryota</taxon>
        <taxon>Viridiplantae</taxon>
        <taxon>Streptophyta</taxon>
        <taxon>Embryophyta</taxon>
        <taxon>Tracheophyta</taxon>
        <taxon>Spermatophyta</taxon>
        <taxon>Magnoliopsida</taxon>
        <taxon>eudicotyledons</taxon>
        <taxon>Gunneridae</taxon>
        <taxon>Pentapetalae</taxon>
        <taxon>rosids</taxon>
        <taxon>fabids</taxon>
        <taxon>Cucurbitales</taxon>
        <taxon>Cucurbitaceae</taxon>
        <taxon>Benincaseae</taxon>
        <taxon>Cucumis</taxon>
    </lineage>
</organism>
<dbReference type="AlphaFoldDB" id="A0A0A0LQP0"/>
<proteinExistence type="predicted"/>
<dbReference type="Proteomes" id="UP000029981">
    <property type="component" value="Chromosome 2"/>
</dbReference>
<accession>A0A0A0LQP0</accession>
<evidence type="ECO:0000313" key="1">
    <source>
        <dbReference type="EMBL" id="KGN62321.1"/>
    </source>
</evidence>
<protein>
    <submittedName>
        <fullName evidence="1">Uncharacterized protein</fullName>
    </submittedName>
</protein>
<dbReference type="EMBL" id="CM002923">
    <property type="protein sequence ID" value="KGN62321.1"/>
    <property type="molecule type" value="Genomic_DNA"/>
</dbReference>
<dbReference type="Gramene" id="KGN62321">
    <property type="protein sequence ID" value="KGN62321"/>
    <property type="gene ID" value="Csa_2G349065"/>
</dbReference>
<reference evidence="1 2" key="2">
    <citation type="journal article" date="2009" name="PLoS ONE">
        <title>An integrated genetic and cytogenetic map of the cucumber genome.</title>
        <authorList>
            <person name="Ren Y."/>
            <person name="Zhang Z."/>
            <person name="Liu J."/>
            <person name="Staub J.E."/>
            <person name="Han Y."/>
            <person name="Cheng Z."/>
            <person name="Li X."/>
            <person name="Lu J."/>
            <person name="Miao H."/>
            <person name="Kang H."/>
            <person name="Xie B."/>
            <person name="Gu X."/>
            <person name="Wang X."/>
            <person name="Du Y."/>
            <person name="Jin W."/>
            <person name="Huang S."/>
        </authorList>
    </citation>
    <scope>NUCLEOTIDE SEQUENCE [LARGE SCALE GENOMIC DNA]</scope>
    <source>
        <strain evidence="2">cv. 9930</strain>
    </source>
</reference>
<reference evidence="1 2" key="3">
    <citation type="journal article" date="2010" name="BMC Genomics">
        <title>Transcriptome sequencing and comparative analysis of cucumber flowers with different sex types.</title>
        <authorList>
            <person name="Guo S."/>
            <person name="Zheng Y."/>
            <person name="Joung J.G."/>
            <person name="Liu S."/>
            <person name="Zhang Z."/>
            <person name="Crasta O.R."/>
            <person name="Sobral B.W."/>
            <person name="Xu Y."/>
            <person name="Huang S."/>
            <person name="Fei Z."/>
        </authorList>
    </citation>
    <scope>NUCLEOTIDE SEQUENCE [LARGE SCALE GENOMIC DNA]</scope>
    <source>
        <strain evidence="2">cv. 9930</strain>
    </source>
</reference>